<accession>A0ABS0LMJ1</accession>
<keyword evidence="5" id="KW-1185">Reference proteome</keyword>
<evidence type="ECO:0000256" key="2">
    <source>
        <dbReference type="ARBA" id="ARBA00022679"/>
    </source>
</evidence>
<evidence type="ECO:0000259" key="3">
    <source>
        <dbReference type="Pfam" id="PF00535"/>
    </source>
</evidence>
<dbReference type="Pfam" id="PF00535">
    <property type="entry name" value="Glycos_transf_2"/>
    <property type="match status" value="1"/>
</dbReference>
<dbReference type="Gene3D" id="3.90.550.10">
    <property type="entry name" value="Spore Coat Polysaccharide Biosynthesis Protein SpsA, Chain A"/>
    <property type="match status" value="1"/>
</dbReference>
<reference evidence="4 5" key="1">
    <citation type="submission" date="2020-07" db="EMBL/GenBank/DDBJ databases">
        <title>Facklamia lactis sp. nov., isolated from raw milk.</title>
        <authorList>
            <person name="Doll E.V."/>
            <person name="Huptas C."/>
            <person name="Staib L."/>
            <person name="Wenning M."/>
            <person name="Scherer S."/>
        </authorList>
    </citation>
    <scope>NUCLEOTIDE SEQUENCE [LARGE SCALE GENOMIC DNA]</scope>
    <source>
        <strain evidence="4 5">DSM 111018</strain>
    </source>
</reference>
<evidence type="ECO:0000313" key="4">
    <source>
        <dbReference type="EMBL" id="MBG9985383.1"/>
    </source>
</evidence>
<proteinExistence type="predicted"/>
<name>A0ABS0LMJ1_9LACT</name>
<dbReference type="CDD" id="cd00761">
    <property type="entry name" value="Glyco_tranf_GTA_type"/>
    <property type="match status" value="1"/>
</dbReference>
<dbReference type="EMBL" id="JACBXQ010000001">
    <property type="protein sequence ID" value="MBG9985383.1"/>
    <property type="molecule type" value="Genomic_DNA"/>
</dbReference>
<evidence type="ECO:0000256" key="1">
    <source>
        <dbReference type="ARBA" id="ARBA00022676"/>
    </source>
</evidence>
<keyword evidence="1" id="KW-0328">Glycosyltransferase</keyword>
<dbReference type="Proteomes" id="UP000721415">
    <property type="component" value="Unassembled WGS sequence"/>
</dbReference>
<gene>
    <name evidence="4" type="ORF">HZY91_00575</name>
</gene>
<sequence>MNVSIIVPMYNVSDTLRRTLESIKNQSYYDIEVILIDDGSQDDTAIVANEFCKKDTRFKYIYKENGGVSSARNKGIKEHSGHYIAFVDSDDYIHPQYVETLLASMTDDIDWVICGYQTGKNCFITKKEMTDRDATVYELADAKVPNGYLGNKLFKSSIIRDNDICFDQSVHMCEDLLFCVEYACKIKHTKHLDKVLYFYEPTNASITRRMRTKKAFTQIDALEKCVYLLTLYSFHPMVVNRYINFLLRITTGHYLKRIATATSSEKNKVIETLKTYKKQGNPGFIIRLKILLSFVILFFTKKGMGDIE</sequence>
<dbReference type="RefSeq" id="WP_197113509.1">
    <property type="nucleotide sequence ID" value="NZ_JACBXQ010000001.1"/>
</dbReference>
<dbReference type="SUPFAM" id="SSF53448">
    <property type="entry name" value="Nucleotide-diphospho-sugar transferases"/>
    <property type="match status" value="1"/>
</dbReference>
<dbReference type="InterPro" id="IPR029044">
    <property type="entry name" value="Nucleotide-diphossugar_trans"/>
</dbReference>
<keyword evidence="2" id="KW-0808">Transferase</keyword>
<dbReference type="PANTHER" id="PTHR22916:SF51">
    <property type="entry name" value="GLYCOSYLTRANSFERASE EPSH-RELATED"/>
    <property type="match status" value="1"/>
</dbReference>
<evidence type="ECO:0000313" key="5">
    <source>
        <dbReference type="Proteomes" id="UP000721415"/>
    </source>
</evidence>
<dbReference type="PANTHER" id="PTHR22916">
    <property type="entry name" value="GLYCOSYLTRANSFERASE"/>
    <property type="match status" value="1"/>
</dbReference>
<feature type="domain" description="Glycosyltransferase 2-like" evidence="3">
    <location>
        <begin position="4"/>
        <end position="122"/>
    </location>
</feature>
<protein>
    <submittedName>
        <fullName evidence="4">Glycosyltransferase family 2 protein</fullName>
    </submittedName>
</protein>
<comment type="caution">
    <text evidence="4">The sequence shown here is derived from an EMBL/GenBank/DDBJ whole genome shotgun (WGS) entry which is preliminary data.</text>
</comment>
<organism evidence="4 5">
    <name type="scientific">Facklamia lactis</name>
    <dbReference type="NCBI Taxonomy" id="2749967"/>
    <lineage>
        <taxon>Bacteria</taxon>
        <taxon>Bacillati</taxon>
        <taxon>Bacillota</taxon>
        <taxon>Bacilli</taxon>
        <taxon>Lactobacillales</taxon>
        <taxon>Aerococcaceae</taxon>
        <taxon>Facklamia</taxon>
    </lineage>
</organism>
<dbReference type="InterPro" id="IPR001173">
    <property type="entry name" value="Glyco_trans_2-like"/>
</dbReference>